<evidence type="ECO:0000313" key="2">
    <source>
        <dbReference type="Proteomes" id="UP000000377"/>
    </source>
</evidence>
<gene>
    <name evidence="1" type="ordered locus">SBI_07255</name>
</gene>
<dbReference type="AlphaFoldDB" id="D7C5I7"/>
<proteinExistence type="predicted"/>
<dbReference type="eggNOG" id="ENOG50321TT">
    <property type="taxonomic scope" value="Bacteria"/>
</dbReference>
<dbReference type="STRING" id="749414.SBI_07255"/>
<name>D7C5I7_STRBB</name>
<accession>D7C5I7</accession>
<dbReference type="EMBL" id="CP002047">
    <property type="protein sequence ID" value="ADI10375.1"/>
    <property type="molecule type" value="Genomic_DNA"/>
</dbReference>
<reference evidence="1 2" key="1">
    <citation type="journal article" date="2010" name="J. Bacteriol.">
        <title>Genome sequence of the milbemycin-producing bacterium Streptomyces bingchenggensis.</title>
        <authorList>
            <person name="Wang X.J."/>
            <person name="Yan Y.J."/>
            <person name="Zhang B."/>
            <person name="An J."/>
            <person name="Wang J.J."/>
            <person name="Tian J."/>
            <person name="Jiang L."/>
            <person name="Chen Y.H."/>
            <person name="Huang S.X."/>
            <person name="Yin M."/>
            <person name="Zhang J."/>
            <person name="Gao A.L."/>
            <person name="Liu C.X."/>
            <person name="Zhu Z.X."/>
            <person name="Xiang W.S."/>
        </authorList>
    </citation>
    <scope>NUCLEOTIDE SEQUENCE [LARGE SCALE GENOMIC DNA]</scope>
    <source>
        <strain evidence="1 2">BCW-1</strain>
    </source>
</reference>
<organism evidence="1 2">
    <name type="scientific">Streptomyces bingchenggensis (strain BCW-1)</name>
    <dbReference type="NCBI Taxonomy" id="749414"/>
    <lineage>
        <taxon>Bacteria</taxon>
        <taxon>Bacillati</taxon>
        <taxon>Actinomycetota</taxon>
        <taxon>Actinomycetes</taxon>
        <taxon>Kitasatosporales</taxon>
        <taxon>Streptomycetaceae</taxon>
        <taxon>Streptomyces</taxon>
    </lineage>
</organism>
<dbReference type="KEGG" id="sbh:SBI_07255"/>
<keyword evidence="2" id="KW-1185">Reference proteome</keyword>
<dbReference type="RefSeq" id="WP_014179825.1">
    <property type="nucleotide sequence ID" value="NC_016582.1"/>
</dbReference>
<dbReference type="PATRIC" id="fig|749414.3.peg.7468"/>
<sequence>MRAFATLEEASAYLAPLLDQPVTAEHLELTPHIQFRAEPVGLGGGSFTNSYTISWSSPAASEIFVAEPPMCTAEYARQRDAVVTATGGFFFLADRCRYRPRTLSLNLAVRNGKVLSLPAADQDALVDDGGTLSVVEVPARGELSLDGHTLRWTGTRTGVEADCYAYGNANCVIEHEPDAHTGKVRTLREDSRLTPEITGHHWSDLGFTAARGGRFEATALSDHGRLDIFDHDIVLRCPRRLARVGSVLEPRTIGPLSLRPSLRGAISVGPSLFHPDPQAHPLNGDRSLGSFPLLKDRPSTRLVFYGTADGRRHLRLFDGRPGSPTFPGVGLDQAISLVLAGGDVTTGCLLDSGHSCRLNVRRGGNVTSFGNRHYLRWPTERDPRFVWNPDHGRQVASLIALR</sequence>
<evidence type="ECO:0000313" key="1">
    <source>
        <dbReference type="EMBL" id="ADI10375.1"/>
    </source>
</evidence>
<dbReference type="HOGENOM" id="CLU_684969_0_0_11"/>
<dbReference type="Proteomes" id="UP000000377">
    <property type="component" value="Chromosome"/>
</dbReference>
<protein>
    <submittedName>
        <fullName evidence="1">Uncharacterized protein</fullName>
    </submittedName>
</protein>